<keyword evidence="1" id="KW-1133">Transmembrane helix</keyword>
<proteinExistence type="predicted"/>
<feature type="transmembrane region" description="Helical" evidence="1">
    <location>
        <begin position="83"/>
        <end position="105"/>
    </location>
</feature>
<dbReference type="EMBL" id="VSSQ01126586">
    <property type="protein sequence ID" value="MPN56350.1"/>
    <property type="molecule type" value="Genomic_DNA"/>
</dbReference>
<keyword evidence="1" id="KW-0812">Transmembrane</keyword>
<feature type="transmembrane region" description="Helical" evidence="1">
    <location>
        <begin position="26"/>
        <end position="45"/>
    </location>
</feature>
<keyword evidence="1" id="KW-0472">Membrane</keyword>
<gene>
    <name evidence="2" type="ORF">SDC9_204038</name>
</gene>
<reference evidence="2" key="1">
    <citation type="submission" date="2019-08" db="EMBL/GenBank/DDBJ databases">
        <authorList>
            <person name="Kucharzyk K."/>
            <person name="Murdoch R.W."/>
            <person name="Higgins S."/>
            <person name="Loffler F."/>
        </authorList>
    </citation>
    <scope>NUCLEOTIDE SEQUENCE</scope>
</reference>
<organism evidence="2">
    <name type="scientific">bioreactor metagenome</name>
    <dbReference type="NCBI Taxonomy" id="1076179"/>
    <lineage>
        <taxon>unclassified sequences</taxon>
        <taxon>metagenomes</taxon>
        <taxon>ecological metagenomes</taxon>
    </lineage>
</organism>
<evidence type="ECO:0000256" key="1">
    <source>
        <dbReference type="SAM" id="Phobius"/>
    </source>
</evidence>
<protein>
    <submittedName>
        <fullName evidence="2">Uncharacterized protein</fullName>
    </submittedName>
</protein>
<comment type="caution">
    <text evidence="2">The sequence shown here is derived from an EMBL/GenBank/DDBJ whole genome shotgun (WGS) entry which is preliminary data.</text>
</comment>
<sequence>MLLFIGYGVILSIARDTRYIFGTSDYGSIFAFIATLALSAMALGYRGGGWLGRLISLVGRNTMSVYLLHRIASYLIWKNIYGISHLFLFSIAISVITVIACAFIGEGFRKIPGVRWLFSI</sequence>
<evidence type="ECO:0000313" key="2">
    <source>
        <dbReference type="EMBL" id="MPN56350.1"/>
    </source>
</evidence>
<name>A0A645IZL9_9ZZZZ</name>
<dbReference type="AlphaFoldDB" id="A0A645IZL9"/>
<accession>A0A645IZL9</accession>